<sequence>MDAPNEALTWEKVNGRGRDLTDPNKAGDPPDRDGPASIEGWGTACRGQRELRDSKAQDGGRRRPDHLPLMKTYVSGDDSDEKKYKKIL</sequence>
<feature type="compositionally biased region" description="Basic and acidic residues" evidence="1">
    <location>
        <begin position="13"/>
        <end position="22"/>
    </location>
</feature>
<comment type="caution">
    <text evidence="2">The sequence shown here is derived from an EMBL/GenBank/DDBJ whole genome shotgun (WGS) entry which is preliminary data.</text>
</comment>
<reference evidence="3" key="1">
    <citation type="journal article" date="2019" name="Int. J. Syst. Evol. Microbiol.">
        <title>The Global Catalogue of Microorganisms (GCM) 10K type strain sequencing project: providing services to taxonomists for standard genome sequencing and annotation.</title>
        <authorList>
            <consortium name="The Broad Institute Genomics Platform"/>
            <consortium name="The Broad Institute Genome Sequencing Center for Infectious Disease"/>
            <person name="Wu L."/>
            <person name="Ma J."/>
        </authorList>
    </citation>
    <scope>NUCLEOTIDE SEQUENCE [LARGE SCALE GENOMIC DNA]</scope>
    <source>
        <strain evidence="3">CGMCC 1.15928</strain>
    </source>
</reference>
<evidence type="ECO:0000313" key="2">
    <source>
        <dbReference type="EMBL" id="GGB66190.1"/>
    </source>
</evidence>
<protein>
    <submittedName>
        <fullName evidence="2">Uncharacterized protein</fullName>
    </submittedName>
</protein>
<gene>
    <name evidence="2" type="ORF">GCM10011503_13730</name>
</gene>
<name>A0ABQ1JHL1_9PROT</name>
<feature type="region of interest" description="Disordered" evidence="1">
    <location>
        <begin position="1"/>
        <end position="88"/>
    </location>
</feature>
<dbReference type="Proteomes" id="UP000628854">
    <property type="component" value="Unassembled WGS sequence"/>
</dbReference>
<proteinExistence type="predicted"/>
<keyword evidence="3" id="KW-1185">Reference proteome</keyword>
<organism evidence="2 3">
    <name type="scientific">Henriciella pelagia</name>
    <dbReference type="NCBI Taxonomy" id="1977912"/>
    <lineage>
        <taxon>Bacteria</taxon>
        <taxon>Pseudomonadati</taxon>
        <taxon>Pseudomonadota</taxon>
        <taxon>Alphaproteobacteria</taxon>
        <taxon>Hyphomonadales</taxon>
        <taxon>Hyphomonadaceae</taxon>
        <taxon>Henriciella</taxon>
    </lineage>
</organism>
<feature type="compositionally biased region" description="Basic and acidic residues" evidence="1">
    <location>
        <begin position="47"/>
        <end position="68"/>
    </location>
</feature>
<evidence type="ECO:0000256" key="1">
    <source>
        <dbReference type="SAM" id="MobiDB-lite"/>
    </source>
</evidence>
<dbReference type="EMBL" id="BMKF01000001">
    <property type="protein sequence ID" value="GGB66190.1"/>
    <property type="molecule type" value="Genomic_DNA"/>
</dbReference>
<accession>A0ABQ1JHL1</accession>
<evidence type="ECO:0000313" key="3">
    <source>
        <dbReference type="Proteomes" id="UP000628854"/>
    </source>
</evidence>